<accession>A0ABQ8TGK4</accession>
<protein>
    <submittedName>
        <fullName evidence="1">Uncharacterized protein</fullName>
    </submittedName>
</protein>
<gene>
    <name evidence="1" type="ORF">ANN_06856</name>
</gene>
<sequence>MSPGSSTKSYPTFARIGLRENLGKNLNQVTCPDRNSNPGHLVSRPDALTVTPQRYIVSRETLRRYATRRSETNTNGTEFDSSRVRTHDSNVSALPKTYFNVTYKASVIAMPAKQPGQSQSNVFLPLLPRCFSGFMVSFASKIDFRNFDRCRMNCGQKPKLTTWIDIKMEFLCPCHNRVNVFVQFIYSVIYSV</sequence>
<name>A0ABQ8TGK4_PERAM</name>
<dbReference type="EMBL" id="JAJSOF020000011">
    <property type="protein sequence ID" value="KAJ4445057.1"/>
    <property type="molecule type" value="Genomic_DNA"/>
</dbReference>
<reference evidence="1 2" key="1">
    <citation type="journal article" date="2022" name="Allergy">
        <title>Genome assembly and annotation of Periplaneta americana reveal a comprehensive cockroach allergen profile.</title>
        <authorList>
            <person name="Wang L."/>
            <person name="Xiong Q."/>
            <person name="Saelim N."/>
            <person name="Wang L."/>
            <person name="Nong W."/>
            <person name="Wan A.T."/>
            <person name="Shi M."/>
            <person name="Liu X."/>
            <person name="Cao Q."/>
            <person name="Hui J.H.L."/>
            <person name="Sookrung N."/>
            <person name="Leung T.F."/>
            <person name="Tungtrongchitr A."/>
            <person name="Tsui S.K.W."/>
        </authorList>
    </citation>
    <scope>NUCLEOTIDE SEQUENCE [LARGE SCALE GENOMIC DNA]</scope>
    <source>
        <strain evidence="1">PWHHKU_190912</strain>
    </source>
</reference>
<keyword evidence="2" id="KW-1185">Reference proteome</keyword>
<dbReference type="Proteomes" id="UP001148838">
    <property type="component" value="Unassembled WGS sequence"/>
</dbReference>
<organism evidence="1 2">
    <name type="scientific">Periplaneta americana</name>
    <name type="common">American cockroach</name>
    <name type="synonym">Blatta americana</name>
    <dbReference type="NCBI Taxonomy" id="6978"/>
    <lineage>
        <taxon>Eukaryota</taxon>
        <taxon>Metazoa</taxon>
        <taxon>Ecdysozoa</taxon>
        <taxon>Arthropoda</taxon>
        <taxon>Hexapoda</taxon>
        <taxon>Insecta</taxon>
        <taxon>Pterygota</taxon>
        <taxon>Neoptera</taxon>
        <taxon>Polyneoptera</taxon>
        <taxon>Dictyoptera</taxon>
        <taxon>Blattodea</taxon>
        <taxon>Blattoidea</taxon>
        <taxon>Blattidae</taxon>
        <taxon>Blattinae</taxon>
        <taxon>Periplaneta</taxon>
    </lineage>
</organism>
<proteinExistence type="predicted"/>
<evidence type="ECO:0000313" key="2">
    <source>
        <dbReference type="Proteomes" id="UP001148838"/>
    </source>
</evidence>
<evidence type="ECO:0000313" key="1">
    <source>
        <dbReference type="EMBL" id="KAJ4445057.1"/>
    </source>
</evidence>
<comment type="caution">
    <text evidence="1">The sequence shown here is derived from an EMBL/GenBank/DDBJ whole genome shotgun (WGS) entry which is preliminary data.</text>
</comment>